<name>A0A0G0YXF8_9BACT</name>
<protein>
    <submittedName>
        <fullName evidence="1">Uncharacterized protein</fullName>
    </submittedName>
</protein>
<dbReference type="AlphaFoldDB" id="A0A0G0YXF8"/>
<gene>
    <name evidence="1" type="ORF">UV05_C0057G0006</name>
</gene>
<reference evidence="1 2" key="1">
    <citation type="journal article" date="2015" name="Nature">
        <title>rRNA introns, odd ribosomes, and small enigmatic genomes across a large radiation of phyla.</title>
        <authorList>
            <person name="Brown C.T."/>
            <person name="Hug L.A."/>
            <person name="Thomas B.C."/>
            <person name="Sharon I."/>
            <person name="Castelle C.J."/>
            <person name="Singh A."/>
            <person name="Wilkins M.J."/>
            <person name="Williams K.H."/>
            <person name="Banfield J.F."/>
        </authorList>
    </citation>
    <scope>NUCLEOTIDE SEQUENCE [LARGE SCALE GENOMIC DNA]</scope>
</reference>
<organism evidence="1 2">
    <name type="scientific">candidate division CPR1 bacterium GW2011_GWA2_42_17</name>
    <dbReference type="NCBI Taxonomy" id="1618341"/>
    <lineage>
        <taxon>Bacteria</taxon>
        <taxon>candidate division CPR1</taxon>
    </lineage>
</organism>
<sequence>MNEFSEDKLIEQTAVKIFAELWGSVWKLSKICIDYTLATTIQVKCQILGLK</sequence>
<dbReference type="Proteomes" id="UP000034875">
    <property type="component" value="Unassembled WGS sequence"/>
</dbReference>
<accession>A0A0G0YXF8</accession>
<evidence type="ECO:0000313" key="2">
    <source>
        <dbReference type="Proteomes" id="UP000034875"/>
    </source>
</evidence>
<evidence type="ECO:0000313" key="1">
    <source>
        <dbReference type="EMBL" id="KKS41297.1"/>
    </source>
</evidence>
<proteinExistence type="predicted"/>
<comment type="caution">
    <text evidence="1">The sequence shown here is derived from an EMBL/GenBank/DDBJ whole genome shotgun (WGS) entry which is preliminary data.</text>
</comment>
<dbReference type="EMBL" id="LCCZ01000057">
    <property type="protein sequence ID" value="KKS41297.1"/>
    <property type="molecule type" value="Genomic_DNA"/>
</dbReference>